<feature type="repeat" description="TPR" evidence="6">
    <location>
        <begin position="846"/>
        <end position="879"/>
    </location>
</feature>
<keyword evidence="10" id="KW-1185">Reference proteome</keyword>
<dbReference type="SMART" id="SM00028">
    <property type="entry name" value="TPR"/>
    <property type="match status" value="9"/>
</dbReference>
<evidence type="ECO:0000313" key="10">
    <source>
        <dbReference type="Proteomes" id="UP000566819"/>
    </source>
</evidence>
<dbReference type="FunFam" id="1.25.40.10:FF:000027">
    <property type="entry name" value="stress-induced-phosphoprotein 1 isoform X1"/>
    <property type="match status" value="1"/>
</dbReference>
<gene>
    <name evidence="9" type="ORF">G7Y89_g5558</name>
</gene>
<dbReference type="Pfam" id="PF13432">
    <property type="entry name" value="TPR_16"/>
    <property type="match status" value="2"/>
</dbReference>
<evidence type="ECO:0000256" key="1">
    <source>
        <dbReference type="ARBA" id="ARBA00004496"/>
    </source>
</evidence>
<reference evidence="9 10" key="1">
    <citation type="submission" date="2020-03" db="EMBL/GenBank/DDBJ databases">
        <title>Draft Genome Sequence of Cudoniella acicularis.</title>
        <authorList>
            <person name="Buettner E."/>
            <person name="Kellner H."/>
        </authorList>
    </citation>
    <scope>NUCLEOTIDE SEQUENCE [LARGE SCALE GENOMIC DNA]</scope>
    <source>
        <strain evidence="9 10">DSM 108380</strain>
    </source>
</reference>
<dbReference type="OrthoDB" id="2423701at2759"/>
<feature type="repeat" description="TPR" evidence="6">
    <location>
        <begin position="621"/>
        <end position="654"/>
    </location>
</feature>
<dbReference type="Gene3D" id="1.25.40.10">
    <property type="entry name" value="Tetratricopeptide repeat domain"/>
    <property type="match status" value="3"/>
</dbReference>
<evidence type="ECO:0000256" key="2">
    <source>
        <dbReference type="ARBA" id="ARBA00022490"/>
    </source>
</evidence>
<sequence length="1136" mass="127138">MSHLANWQESYASWMIIPGVQESIDDVAERREEQAIKFLHKINAKAFDRNIFEELTYFMDYESFCLETGHLVPIQARRSSVGLKKAWTGTLVAGLSKCLFDVSYPDANYYREQQFRALLSALVLQHVQGTEGVHVRQYDALRLQFQERHRDLQWQRAFSTSGDFMITNEKFRKRQCNYLLVTVAEYTRTFTREEPLAKTVFNTAIQASTLGGFLALAATTGLSSTSLEDAIVRLDRSFQQLCKSSKDRSTAVFEIQEITRITLAFDLYKKALGAVQHNDNTKSAELALQAPQLLAIWILGRILKLLERDQIEGEVSPPVNAWKSVLAFIGHDPPSFGDYHYLYGLPDCASQVGRILKQETLPVLFLDNMRSSEKRIRGMIRNSKEPSLWWKAIEFLLIIGSWAEREHPRDYCVEADVIIDCLAEEHPENGVRQRLPLTRVPDALEHNFSVLGRSPPMISRAVSPGGKVAAMLDNLGNLVLCRLVSQDGGGVGPDENPVLLNARLSKNEGAPTSNTNDSRSTKEILEFVFLSMFMDIYKVCCENSRLRPNPNMADELKALGNKAIAEKNFDEAIDKFTQAIVIEPSNHILYSNRSAAYASKRDYENALQDAEKVTEIKPDWAKGWGRKGAALHGKGDLIGALDAYEEGLKIDPNNAQNKQGQASVKRAIDAEAKADGVTGDPSAGLGGMFNDPQLLQKLAANPKTSKFLADPSFMLKLQQIKSNPSDSQAMFSDPRMIQVLGVLMGVDMDMMGAGAPGGPDGGPGPREAEEDIPMPDARPTPTQAPKPKEPEPEPAANPEDEETREKAKAKAEAEAEKKLGTEQYKKRNFDDAIAHYSKAWDLYKDITYLNNLGAAYFEKGEYENAIKSCEKAVEEGREIYADFKMIAKSYARIGTSYEKLGDYTKAIENYQKSLTEHRTPDVVNKLRAVEKTKIESARQAYIDPEKAEEARELGNAKFKEADWPAAVEAYSEMVKRAPEDPRGYSNRAAAFIKLLEFPSAIQDCDLAIKKDPKFIRAYIRKAQAYFGMRDYSKCLDACTEASEVDVTKANAREIEQQQQKALSAMYSARENETEEQTKERIQRDPEILGIMQDPIMQSILQQAQGDPAALQEHMKNPGIRSKIQKLVAAGVIRVGR</sequence>
<dbReference type="Pfam" id="PF13424">
    <property type="entry name" value="TPR_12"/>
    <property type="match status" value="1"/>
</dbReference>
<dbReference type="FunFam" id="1.25.40.10:FF:000020">
    <property type="entry name" value="Stress-induced phosphoprotein 1"/>
    <property type="match status" value="1"/>
</dbReference>
<dbReference type="SUPFAM" id="SSF48452">
    <property type="entry name" value="TPR-like"/>
    <property type="match status" value="3"/>
</dbReference>
<evidence type="ECO:0000259" key="8">
    <source>
        <dbReference type="SMART" id="SM00727"/>
    </source>
</evidence>
<dbReference type="GO" id="GO:0051879">
    <property type="term" value="F:Hsp90 protein binding"/>
    <property type="evidence" value="ECO:0007669"/>
    <property type="project" value="TreeGrafter"/>
</dbReference>
<dbReference type="PANTHER" id="PTHR22904:SF523">
    <property type="entry name" value="STRESS-INDUCED-PHOSPHOPROTEIN 1"/>
    <property type="match status" value="1"/>
</dbReference>
<evidence type="ECO:0000256" key="4">
    <source>
        <dbReference type="ARBA" id="ARBA00022803"/>
    </source>
</evidence>
<dbReference type="InterPro" id="IPR041243">
    <property type="entry name" value="STI1/HOP_DP"/>
</dbReference>
<dbReference type="AlphaFoldDB" id="A0A8H4W3V5"/>
<dbReference type="EMBL" id="JAAMPI010000336">
    <property type="protein sequence ID" value="KAF4632561.1"/>
    <property type="molecule type" value="Genomic_DNA"/>
</dbReference>
<evidence type="ECO:0000256" key="7">
    <source>
        <dbReference type="SAM" id="MobiDB-lite"/>
    </source>
</evidence>
<dbReference type="PANTHER" id="PTHR22904">
    <property type="entry name" value="TPR REPEAT CONTAINING PROTEIN"/>
    <property type="match status" value="1"/>
</dbReference>
<dbReference type="GO" id="GO:0042030">
    <property type="term" value="F:ATPase inhibitor activity"/>
    <property type="evidence" value="ECO:0007669"/>
    <property type="project" value="UniProtKB-ARBA"/>
</dbReference>
<evidence type="ECO:0000313" key="9">
    <source>
        <dbReference type="EMBL" id="KAF4632561.1"/>
    </source>
</evidence>
<dbReference type="InterPro" id="IPR006636">
    <property type="entry name" value="STI1_HS-bd"/>
</dbReference>
<dbReference type="Pfam" id="PF13181">
    <property type="entry name" value="TPR_8"/>
    <property type="match status" value="1"/>
</dbReference>
<dbReference type="SMART" id="SM00727">
    <property type="entry name" value="STI1"/>
    <property type="match status" value="2"/>
</dbReference>
<name>A0A8H4W3V5_9HELO</name>
<feature type="domain" description="STI1" evidence="8">
    <location>
        <begin position="1084"/>
        <end position="1123"/>
    </location>
</feature>
<accession>A0A8H4W3V5</accession>
<keyword evidence="4 6" id="KW-0802">TPR repeat</keyword>
<proteinExistence type="predicted"/>
<feature type="region of interest" description="Disordered" evidence="7">
    <location>
        <begin position="751"/>
        <end position="819"/>
    </location>
</feature>
<feature type="domain" description="STI1" evidence="8">
    <location>
        <begin position="691"/>
        <end position="730"/>
    </location>
</feature>
<keyword evidence="3" id="KW-0677">Repeat</keyword>
<comment type="subcellular location">
    <subcellularLocation>
        <location evidence="1">Cytoplasm</location>
    </subcellularLocation>
</comment>
<dbReference type="Proteomes" id="UP000566819">
    <property type="component" value="Unassembled WGS sequence"/>
</dbReference>
<dbReference type="InterPro" id="IPR011990">
    <property type="entry name" value="TPR-like_helical_dom_sf"/>
</dbReference>
<keyword evidence="2" id="KW-0963">Cytoplasm</keyword>
<dbReference type="GO" id="GO:0005737">
    <property type="term" value="C:cytoplasm"/>
    <property type="evidence" value="ECO:0007669"/>
    <property type="project" value="UniProtKB-SubCell"/>
</dbReference>
<evidence type="ECO:0000256" key="6">
    <source>
        <dbReference type="PROSITE-ProRule" id="PRU00339"/>
    </source>
</evidence>
<protein>
    <recommendedName>
        <fullName evidence="8">STI1 domain-containing protein</fullName>
    </recommendedName>
</protein>
<feature type="repeat" description="TPR" evidence="6">
    <location>
        <begin position="947"/>
        <end position="980"/>
    </location>
</feature>
<feature type="compositionally biased region" description="Gly residues" evidence="7">
    <location>
        <begin position="754"/>
        <end position="764"/>
    </location>
</feature>
<dbReference type="PROSITE" id="PS50005">
    <property type="entry name" value="TPR"/>
    <property type="match status" value="6"/>
</dbReference>
<feature type="repeat" description="TPR" evidence="6">
    <location>
        <begin position="553"/>
        <end position="586"/>
    </location>
</feature>
<dbReference type="Gene3D" id="1.10.260.100">
    <property type="match status" value="2"/>
</dbReference>
<dbReference type="InterPro" id="IPR019734">
    <property type="entry name" value="TPR_rpt"/>
</dbReference>
<evidence type="ECO:0000256" key="5">
    <source>
        <dbReference type="ARBA" id="ARBA00064323"/>
    </source>
</evidence>
<dbReference type="FunFam" id="1.25.40.10:FF:000010">
    <property type="entry name" value="Stress-induced phosphoprotein 1"/>
    <property type="match status" value="1"/>
</dbReference>
<evidence type="ECO:0000256" key="3">
    <source>
        <dbReference type="ARBA" id="ARBA00022737"/>
    </source>
</evidence>
<dbReference type="FunFam" id="1.10.260.100:FF:000002">
    <property type="entry name" value="Stress-induced-phosphoprotein 1 (Hsp70/Hsp90-organizing)"/>
    <property type="match status" value="1"/>
</dbReference>
<dbReference type="FunFam" id="1.10.260.100:FF:000004">
    <property type="entry name" value="Putative stress-induced-phosphoprotein 1"/>
    <property type="match status" value="1"/>
</dbReference>
<comment type="subunit">
    <text evidence="5">Part of a larger complex that includes HSP70, HSP90, and immunophilins.</text>
</comment>
<feature type="repeat" description="TPR" evidence="6">
    <location>
        <begin position="887"/>
        <end position="920"/>
    </location>
</feature>
<feature type="compositionally biased region" description="Basic and acidic residues" evidence="7">
    <location>
        <begin position="803"/>
        <end position="819"/>
    </location>
</feature>
<organism evidence="9 10">
    <name type="scientific">Cudoniella acicularis</name>
    <dbReference type="NCBI Taxonomy" id="354080"/>
    <lineage>
        <taxon>Eukaryota</taxon>
        <taxon>Fungi</taxon>
        <taxon>Dikarya</taxon>
        <taxon>Ascomycota</taxon>
        <taxon>Pezizomycotina</taxon>
        <taxon>Leotiomycetes</taxon>
        <taxon>Helotiales</taxon>
        <taxon>Tricladiaceae</taxon>
        <taxon>Cudoniella</taxon>
    </lineage>
</organism>
<comment type="caution">
    <text evidence="9">The sequence shown here is derived from an EMBL/GenBank/DDBJ whole genome shotgun (WGS) entry which is preliminary data.</text>
</comment>
<feature type="repeat" description="TPR" evidence="6">
    <location>
        <begin position="587"/>
        <end position="620"/>
    </location>
</feature>
<dbReference type="Pfam" id="PF17830">
    <property type="entry name" value="STI1-HOP_DP"/>
    <property type="match status" value="2"/>
</dbReference>
<dbReference type="PROSITE" id="PS50293">
    <property type="entry name" value="TPR_REGION"/>
    <property type="match status" value="1"/>
</dbReference>